<dbReference type="AlphaFoldDB" id="A0AAD6DSE7"/>
<evidence type="ECO:0000256" key="1">
    <source>
        <dbReference type="SAM" id="MobiDB-lite"/>
    </source>
</evidence>
<dbReference type="EMBL" id="JAQJAE010000005">
    <property type="protein sequence ID" value="KAJ5592368.1"/>
    <property type="molecule type" value="Genomic_DNA"/>
</dbReference>
<accession>A0AAD6DSE7</accession>
<reference evidence="2" key="2">
    <citation type="submission" date="2023-01" db="EMBL/GenBank/DDBJ databases">
        <authorList>
            <person name="Petersen C."/>
        </authorList>
    </citation>
    <scope>NUCLEOTIDE SEQUENCE</scope>
    <source>
        <strain evidence="2">IBT 12815</strain>
    </source>
</reference>
<evidence type="ECO:0000313" key="2">
    <source>
        <dbReference type="EMBL" id="KAJ5592368.1"/>
    </source>
</evidence>
<name>A0AAD6DSE7_9EURO</name>
<protein>
    <submittedName>
        <fullName evidence="2">Uncharacterized protein</fullName>
    </submittedName>
</protein>
<organism evidence="2 3">
    <name type="scientific">Penicillium hordei</name>
    <dbReference type="NCBI Taxonomy" id="40994"/>
    <lineage>
        <taxon>Eukaryota</taxon>
        <taxon>Fungi</taxon>
        <taxon>Dikarya</taxon>
        <taxon>Ascomycota</taxon>
        <taxon>Pezizomycotina</taxon>
        <taxon>Eurotiomycetes</taxon>
        <taxon>Eurotiomycetidae</taxon>
        <taxon>Eurotiales</taxon>
        <taxon>Aspergillaceae</taxon>
        <taxon>Penicillium</taxon>
    </lineage>
</organism>
<comment type="caution">
    <text evidence="2">The sequence shown here is derived from an EMBL/GenBank/DDBJ whole genome shotgun (WGS) entry which is preliminary data.</text>
</comment>
<keyword evidence="3" id="KW-1185">Reference proteome</keyword>
<feature type="region of interest" description="Disordered" evidence="1">
    <location>
        <begin position="1"/>
        <end position="37"/>
    </location>
</feature>
<dbReference type="GeneID" id="81590568"/>
<dbReference type="RefSeq" id="XP_056748994.1">
    <property type="nucleotide sequence ID" value="XM_056900326.1"/>
</dbReference>
<sequence length="69" mass="7327">MGSNEARNCPRRPRLLRHPGLATSPNAAHQPGRANEKAGQLCAINPDIPGRGTVQQTILFSLIGLSKGD</sequence>
<gene>
    <name evidence="2" type="ORF">N7537_009272</name>
</gene>
<evidence type="ECO:0000313" key="3">
    <source>
        <dbReference type="Proteomes" id="UP001213799"/>
    </source>
</evidence>
<dbReference type="Proteomes" id="UP001213799">
    <property type="component" value="Unassembled WGS sequence"/>
</dbReference>
<reference evidence="2" key="1">
    <citation type="journal article" date="2023" name="IMA Fungus">
        <title>Comparative genomic study of the Penicillium genus elucidates a diverse pangenome and 15 lateral gene transfer events.</title>
        <authorList>
            <person name="Petersen C."/>
            <person name="Sorensen T."/>
            <person name="Nielsen M.R."/>
            <person name="Sondergaard T.E."/>
            <person name="Sorensen J.L."/>
            <person name="Fitzpatrick D.A."/>
            <person name="Frisvad J.C."/>
            <person name="Nielsen K.L."/>
        </authorList>
    </citation>
    <scope>NUCLEOTIDE SEQUENCE</scope>
    <source>
        <strain evidence="2">IBT 12815</strain>
    </source>
</reference>
<proteinExistence type="predicted"/>